<evidence type="ECO:0000256" key="1">
    <source>
        <dbReference type="ARBA" id="ARBA00023002"/>
    </source>
</evidence>
<dbReference type="Pfam" id="PF01266">
    <property type="entry name" value="DAO"/>
    <property type="match status" value="1"/>
</dbReference>
<evidence type="ECO:0000313" key="4">
    <source>
        <dbReference type="Proteomes" id="UP001209083"/>
    </source>
</evidence>
<dbReference type="RefSeq" id="WP_349638374.1">
    <property type="nucleotide sequence ID" value="NZ_CP090958.1"/>
</dbReference>
<sequence>MTKIVIVGAGIIGAACAYYLSKERFDVTVIDRGQPGSGTTSRCEGNLLVSDKGAGAELELMKLSRSLWLEIGAELGRETIELEEKGGLVVATSAASLDPLNEFAQAQSRAGIAVEPRTSMLDLEPHLNPELPGGVFYPEDMQVQPVLAANQMLAAARNRGVRYLGATEMLGVKTDGSGAVAAVRTNRGDIAADIVVNAAGTWGGTVSEALGAPVPVLPRRGFVLITEPLPKVVNHKVYSADYVANVAASTAGLQTSCVVEGTQGGTVLIGASRERVGFDSSLRADIVATLSRQAIALFPMLAQINLLRVYHGFRPYCPDHLPVIGADLRTPGVYHACGHEGAGIGLAPATGYAITQQILGGAHQQSARESGVDYVAFRPDRFDPETAVATAQAEAPLLPDAPTAAAIAQTITAGQAKEANQ</sequence>
<feature type="domain" description="FAD dependent oxidoreductase" evidence="2">
    <location>
        <begin position="3"/>
        <end position="356"/>
    </location>
</feature>
<evidence type="ECO:0000313" key="3">
    <source>
        <dbReference type="EMBL" id="WGW11584.1"/>
    </source>
</evidence>
<dbReference type="InterPro" id="IPR006076">
    <property type="entry name" value="FAD-dep_OxRdtase"/>
</dbReference>
<dbReference type="Gene3D" id="3.50.50.60">
    <property type="entry name" value="FAD/NAD(P)-binding domain"/>
    <property type="match status" value="1"/>
</dbReference>
<gene>
    <name evidence="3" type="ORF">LWF01_16045</name>
</gene>
<dbReference type="Gene3D" id="3.30.9.10">
    <property type="entry name" value="D-Amino Acid Oxidase, subunit A, domain 2"/>
    <property type="match status" value="1"/>
</dbReference>
<keyword evidence="4" id="KW-1185">Reference proteome</keyword>
<dbReference type="EMBL" id="CP090958">
    <property type="protein sequence ID" value="WGW11584.1"/>
    <property type="molecule type" value="Genomic_DNA"/>
</dbReference>
<protein>
    <submittedName>
        <fullName evidence="3">FAD-binding oxidoreductase</fullName>
        <ecNumber evidence="3">1.-.-.-</ecNumber>
    </submittedName>
</protein>
<organism evidence="3 4">
    <name type="scientific">Saxibacter everestensis</name>
    <dbReference type="NCBI Taxonomy" id="2909229"/>
    <lineage>
        <taxon>Bacteria</taxon>
        <taxon>Bacillati</taxon>
        <taxon>Actinomycetota</taxon>
        <taxon>Actinomycetes</taxon>
        <taxon>Micrococcales</taxon>
        <taxon>Brevibacteriaceae</taxon>
        <taxon>Saxibacter</taxon>
    </lineage>
</organism>
<dbReference type="PANTHER" id="PTHR13847">
    <property type="entry name" value="SARCOSINE DEHYDROGENASE-RELATED"/>
    <property type="match status" value="1"/>
</dbReference>
<dbReference type="PANTHER" id="PTHR13847:SF287">
    <property type="entry name" value="FAD-DEPENDENT OXIDOREDUCTASE DOMAIN-CONTAINING PROTEIN 1"/>
    <property type="match status" value="1"/>
</dbReference>
<dbReference type="InterPro" id="IPR036188">
    <property type="entry name" value="FAD/NAD-bd_sf"/>
</dbReference>
<proteinExistence type="predicted"/>
<dbReference type="GO" id="GO:0016491">
    <property type="term" value="F:oxidoreductase activity"/>
    <property type="evidence" value="ECO:0007669"/>
    <property type="project" value="UniProtKB-KW"/>
</dbReference>
<name>A0ABY8QRF9_9MICO</name>
<dbReference type="PROSITE" id="PS51257">
    <property type="entry name" value="PROKAR_LIPOPROTEIN"/>
    <property type="match status" value="1"/>
</dbReference>
<dbReference type="EC" id="1.-.-.-" evidence="3"/>
<keyword evidence="1 3" id="KW-0560">Oxidoreductase</keyword>
<evidence type="ECO:0000259" key="2">
    <source>
        <dbReference type="Pfam" id="PF01266"/>
    </source>
</evidence>
<accession>A0ABY8QRF9</accession>
<dbReference type="SUPFAM" id="SSF51905">
    <property type="entry name" value="FAD/NAD(P)-binding domain"/>
    <property type="match status" value="1"/>
</dbReference>
<dbReference type="Proteomes" id="UP001209083">
    <property type="component" value="Chromosome"/>
</dbReference>
<dbReference type="SUPFAM" id="SSF54373">
    <property type="entry name" value="FAD-linked reductases, C-terminal domain"/>
    <property type="match status" value="1"/>
</dbReference>
<reference evidence="3 4" key="1">
    <citation type="submission" date="2023-05" db="EMBL/GenBank/DDBJ databases">
        <title>Lithophilousrod everest ZFBP1038 complete genpme.</title>
        <authorList>
            <person name="Tian M."/>
        </authorList>
    </citation>
    <scope>NUCLEOTIDE SEQUENCE [LARGE SCALE GENOMIC DNA]</scope>
    <source>
        <strain evidence="3 4">ZFBP1038</strain>
    </source>
</reference>